<organism evidence="4 5">
    <name type="scientific">Paludibaculum fermentans</name>
    <dbReference type="NCBI Taxonomy" id="1473598"/>
    <lineage>
        <taxon>Bacteria</taxon>
        <taxon>Pseudomonadati</taxon>
        <taxon>Acidobacteriota</taxon>
        <taxon>Terriglobia</taxon>
        <taxon>Bryobacterales</taxon>
        <taxon>Bryobacteraceae</taxon>
        <taxon>Paludibaculum</taxon>
    </lineage>
</organism>
<evidence type="ECO:0000256" key="1">
    <source>
        <dbReference type="ARBA" id="ARBA00022729"/>
    </source>
</evidence>
<dbReference type="AlphaFoldDB" id="A0A7S7SIX9"/>
<dbReference type="Gene3D" id="1.25.40.10">
    <property type="entry name" value="Tetratricopeptide repeat domain"/>
    <property type="match status" value="2"/>
</dbReference>
<dbReference type="RefSeq" id="WP_194449156.1">
    <property type="nucleotide sequence ID" value="NZ_CP063849.1"/>
</dbReference>
<evidence type="ECO:0000256" key="2">
    <source>
        <dbReference type="SAM" id="SignalP"/>
    </source>
</evidence>
<dbReference type="Gene3D" id="2.130.10.130">
    <property type="entry name" value="Integrin alpha, N-terminal"/>
    <property type="match status" value="1"/>
</dbReference>
<sequence length="826" mass="90876">MRLAGCWSVVTLLLAVTALASGQTPLEEPHNQMQHDRGPALPERPSALRKALLLLREGKTAEARVELNDLLKAAPEDAEIWYQIARSHLLDYYRERDLTKRRIALGLAMESLNGAIKKNPDHIPALRAKAILHARSELLYYDPNLAFELASKIAKLEPNANGYLLSLSEWMSGEVRFVQEGGHRVPHDPMIGIDRSVELLERVIDSTMPYSDEEAAALFMMASTLSKRGNFQESNKYFAQAAARSKSADKTAEILREVGANLYRQGQYVDAASQFYQTLQWRMNSVDQWLFWISLKQLKGGLPPLPQNVIFPATEVKVDPANPPLLAFENMAPELGLDRKDGNGTVGWGDYDGDGKLDVFLAGSGNFIGVYHNDGGKFHEVTEEVGLAKVPSGYSLNLIDYDNDGKLDLYISLNGWSGPLRNKLFHNVGGKFVDVSKQSGADDPGDGFISLWGDLDNDGFLDLVIANGVLKDGSVPQIYHNNGNGTFTNITKAAGLDEPPIYGAIGVALGDYDKDGKLDILINGLEPAPNRLYHNDGNLHFTNVAEQAGVVQPSHNGFVCFFVDYNNDGWPDILTTSLADWNSTVEGLKQGYRPANLKAVHPDSNRLFRNNGNGTFTDVTWEAKLYFPMGTMGAGVGDLDNDGCIDFYFGTGDPQMSRLEPNRFFHNNCDGTFSDLTNYVGFARPGNKGHGVAFIDIDEDGDLDLYAQLGGHYPGDWANNAFYRNLRGNQNNWLQIDLTGVKSNRFAVGAQVTAKAGGFTVYREVKGSSGFGSTEPYRVHLGLAKHQTIDSLEIRWPSGLVQKFSGVAANQAIALKEGDENWSKVR</sequence>
<dbReference type="InterPro" id="IPR027039">
    <property type="entry name" value="Crtac1"/>
</dbReference>
<evidence type="ECO:0000313" key="5">
    <source>
        <dbReference type="Proteomes" id="UP000593892"/>
    </source>
</evidence>
<dbReference type="InterPro" id="IPR013517">
    <property type="entry name" value="FG-GAP"/>
</dbReference>
<dbReference type="KEGG" id="pfer:IRI77_32825"/>
<feature type="signal peptide" evidence="2">
    <location>
        <begin position="1"/>
        <end position="20"/>
    </location>
</feature>
<dbReference type="EMBL" id="CP063849">
    <property type="protein sequence ID" value="QOY87487.1"/>
    <property type="molecule type" value="Genomic_DNA"/>
</dbReference>
<feature type="domain" description="ASPIC/UnbV" evidence="3">
    <location>
        <begin position="747"/>
        <end position="812"/>
    </location>
</feature>
<dbReference type="Pfam" id="PF07593">
    <property type="entry name" value="UnbV_ASPIC"/>
    <property type="match status" value="1"/>
</dbReference>
<dbReference type="Pfam" id="PF13517">
    <property type="entry name" value="FG-GAP_3"/>
    <property type="match status" value="5"/>
</dbReference>
<gene>
    <name evidence="4" type="ORF">IRI77_32825</name>
</gene>
<reference evidence="4 5" key="1">
    <citation type="submission" date="2020-10" db="EMBL/GenBank/DDBJ databases">
        <title>Complete genome sequence of Paludibaculum fermentans P105T, a facultatively anaerobic acidobacterium capable of dissimilatory Fe(III) reduction.</title>
        <authorList>
            <person name="Dedysh S.N."/>
            <person name="Beletsky A.V."/>
            <person name="Kulichevskaya I.S."/>
            <person name="Mardanov A.V."/>
            <person name="Ravin N.V."/>
        </authorList>
    </citation>
    <scope>NUCLEOTIDE SEQUENCE [LARGE SCALE GENOMIC DNA]</scope>
    <source>
        <strain evidence="4 5">P105</strain>
    </source>
</reference>
<dbReference type="Pfam" id="PF13432">
    <property type="entry name" value="TPR_16"/>
    <property type="match status" value="2"/>
</dbReference>
<accession>A0A7S7SIX9</accession>
<keyword evidence="1 2" id="KW-0732">Signal</keyword>
<dbReference type="SUPFAM" id="SSF48452">
    <property type="entry name" value="TPR-like"/>
    <property type="match status" value="1"/>
</dbReference>
<dbReference type="SUPFAM" id="SSF69318">
    <property type="entry name" value="Integrin alpha N-terminal domain"/>
    <property type="match status" value="2"/>
</dbReference>
<evidence type="ECO:0000259" key="3">
    <source>
        <dbReference type="Pfam" id="PF07593"/>
    </source>
</evidence>
<dbReference type="InterPro" id="IPR028994">
    <property type="entry name" value="Integrin_alpha_N"/>
</dbReference>
<dbReference type="InterPro" id="IPR011519">
    <property type="entry name" value="UnbV_ASPIC"/>
</dbReference>
<dbReference type="PANTHER" id="PTHR16026:SF0">
    <property type="entry name" value="CARTILAGE ACIDIC PROTEIN 1"/>
    <property type="match status" value="1"/>
</dbReference>
<proteinExistence type="predicted"/>
<protein>
    <submittedName>
        <fullName evidence="4">VCBS repeat-containing protein</fullName>
    </submittedName>
</protein>
<evidence type="ECO:0000313" key="4">
    <source>
        <dbReference type="EMBL" id="QOY87487.1"/>
    </source>
</evidence>
<dbReference type="InterPro" id="IPR011990">
    <property type="entry name" value="TPR-like_helical_dom_sf"/>
</dbReference>
<keyword evidence="5" id="KW-1185">Reference proteome</keyword>
<dbReference type="PANTHER" id="PTHR16026">
    <property type="entry name" value="CARTILAGE ACIDIC PROTEIN 1"/>
    <property type="match status" value="1"/>
</dbReference>
<dbReference type="Proteomes" id="UP000593892">
    <property type="component" value="Chromosome"/>
</dbReference>
<name>A0A7S7SIX9_PALFE</name>
<feature type="chain" id="PRO_5032532400" evidence="2">
    <location>
        <begin position="21"/>
        <end position="826"/>
    </location>
</feature>